<sequence length="490" mass="53487">MIACRLQAVIALCLLSLYLSPAVGYAAGSTMTLDDCIAVALRENRTIKNAYLDRVVQKYTLRMAEEKFIPTLTITPAITGTGTTRALGSSNAASAGTTTTTSAVTTNASEKLPTGATLTLNGSYGISSTEQSSPTRAYGWNASLTQPLLKGGGLDVNLASVRQARLTEQSNILSLKTTITATVTDVVSAYRSYVQAIKSLEITRQSLERSRELVATNRELIAAGRMAAIEIVQSEADLANREFSLLSAENQVDAARLALTKAIDIDKNSRISPSTESEIPPVPYSHEQAKRLAFENRPDYLQSLLNYENTKIQLMLAKNGTLWDLSLTGSYGEDYTRSAATGPVSSNGVWTAGLTLTIPFDNLYRASTERSAYIAADIALRKFENDLARQRENIEIEVQDALRNAEMNYRQIKLATLARTLSEKKVEIETEKLKAGRSTNFQLVSYQNDLVSAQNNELAAIITYLNALTTLESKLGIILERRGITLSERK</sequence>
<gene>
    <name evidence="10" type="ordered locus">Glov_0749</name>
</gene>
<keyword evidence="4" id="KW-1134">Transmembrane beta strand</keyword>
<dbReference type="GO" id="GO:1990281">
    <property type="term" value="C:efflux pump complex"/>
    <property type="evidence" value="ECO:0007669"/>
    <property type="project" value="TreeGrafter"/>
</dbReference>
<evidence type="ECO:0000256" key="8">
    <source>
        <dbReference type="SAM" id="MobiDB-lite"/>
    </source>
</evidence>
<dbReference type="HOGENOM" id="CLU_022604_1_0_7"/>
<dbReference type="InterPro" id="IPR051906">
    <property type="entry name" value="TolC-like"/>
</dbReference>
<evidence type="ECO:0000313" key="10">
    <source>
        <dbReference type="EMBL" id="ACD94475.1"/>
    </source>
</evidence>
<dbReference type="SUPFAM" id="SSF56954">
    <property type="entry name" value="Outer membrane efflux proteins (OEP)"/>
    <property type="match status" value="1"/>
</dbReference>
<evidence type="ECO:0000256" key="9">
    <source>
        <dbReference type="SAM" id="SignalP"/>
    </source>
</evidence>
<dbReference type="GO" id="GO:0015562">
    <property type="term" value="F:efflux transmembrane transporter activity"/>
    <property type="evidence" value="ECO:0007669"/>
    <property type="project" value="InterPro"/>
</dbReference>
<dbReference type="AlphaFoldDB" id="B3E4G0"/>
<keyword evidence="11" id="KW-1185">Reference proteome</keyword>
<evidence type="ECO:0000313" key="11">
    <source>
        <dbReference type="Proteomes" id="UP000002420"/>
    </source>
</evidence>
<feature type="chain" id="PRO_5002786111" evidence="9">
    <location>
        <begin position="27"/>
        <end position="490"/>
    </location>
</feature>
<dbReference type="GO" id="GO:0015288">
    <property type="term" value="F:porin activity"/>
    <property type="evidence" value="ECO:0007669"/>
    <property type="project" value="TreeGrafter"/>
</dbReference>
<feature type="region of interest" description="Disordered" evidence="8">
    <location>
        <begin position="87"/>
        <end position="108"/>
    </location>
</feature>
<dbReference type="Gene3D" id="1.20.1600.10">
    <property type="entry name" value="Outer membrane efflux proteins (OEP)"/>
    <property type="match status" value="1"/>
</dbReference>
<reference evidence="10 11" key="1">
    <citation type="submission" date="2008-05" db="EMBL/GenBank/DDBJ databases">
        <title>Complete sequence of chromosome of Geobacter lovleyi SZ.</title>
        <authorList>
            <consortium name="US DOE Joint Genome Institute"/>
            <person name="Lucas S."/>
            <person name="Copeland A."/>
            <person name="Lapidus A."/>
            <person name="Glavina del Rio T."/>
            <person name="Dalin E."/>
            <person name="Tice H."/>
            <person name="Bruce D."/>
            <person name="Goodwin L."/>
            <person name="Pitluck S."/>
            <person name="Chertkov O."/>
            <person name="Meincke L."/>
            <person name="Brettin T."/>
            <person name="Detter J.C."/>
            <person name="Han C."/>
            <person name="Tapia R."/>
            <person name="Kuske C.R."/>
            <person name="Schmutz J."/>
            <person name="Larimer F."/>
            <person name="Land M."/>
            <person name="Hauser L."/>
            <person name="Kyrpides N."/>
            <person name="Mikhailova N."/>
            <person name="Sung Y."/>
            <person name="Fletcher K.E."/>
            <person name="Ritalahti K.M."/>
            <person name="Loeffler F.E."/>
            <person name="Richardson P."/>
        </authorList>
    </citation>
    <scope>NUCLEOTIDE SEQUENCE [LARGE SCALE GENOMIC DNA]</scope>
    <source>
        <strain evidence="11">ATCC BAA-1151 / DSM 17278 / SZ</strain>
    </source>
</reference>
<evidence type="ECO:0000256" key="3">
    <source>
        <dbReference type="ARBA" id="ARBA00022448"/>
    </source>
</evidence>
<dbReference type="InterPro" id="IPR003423">
    <property type="entry name" value="OMP_efflux"/>
</dbReference>
<comment type="subcellular location">
    <subcellularLocation>
        <location evidence="1">Cell outer membrane</location>
    </subcellularLocation>
</comment>
<dbReference type="PANTHER" id="PTHR30026:SF20">
    <property type="entry name" value="OUTER MEMBRANE PROTEIN TOLC"/>
    <property type="match status" value="1"/>
</dbReference>
<dbReference type="PANTHER" id="PTHR30026">
    <property type="entry name" value="OUTER MEMBRANE PROTEIN TOLC"/>
    <property type="match status" value="1"/>
</dbReference>
<evidence type="ECO:0000256" key="1">
    <source>
        <dbReference type="ARBA" id="ARBA00004442"/>
    </source>
</evidence>
<dbReference type="eggNOG" id="COG1538">
    <property type="taxonomic scope" value="Bacteria"/>
</dbReference>
<dbReference type="EMBL" id="CP001089">
    <property type="protein sequence ID" value="ACD94475.1"/>
    <property type="molecule type" value="Genomic_DNA"/>
</dbReference>
<evidence type="ECO:0000256" key="2">
    <source>
        <dbReference type="ARBA" id="ARBA00007613"/>
    </source>
</evidence>
<dbReference type="GO" id="GO:0009279">
    <property type="term" value="C:cell outer membrane"/>
    <property type="evidence" value="ECO:0007669"/>
    <property type="project" value="UniProtKB-SubCell"/>
</dbReference>
<comment type="similarity">
    <text evidence="2">Belongs to the outer membrane factor (OMF) (TC 1.B.17) family.</text>
</comment>
<feature type="signal peptide" evidence="9">
    <location>
        <begin position="1"/>
        <end position="26"/>
    </location>
</feature>
<dbReference type="Proteomes" id="UP000002420">
    <property type="component" value="Chromosome"/>
</dbReference>
<evidence type="ECO:0000256" key="5">
    <source>
        <dbReference type="ARBA" id="ARBA00022692"/>
    </source>
</evidence>
<dbReference type="KEGG" id="glo:Glov_0749"/>
<keyword evidence="7" id="KW-0998">Cell outer membrane</keyword>
<accession>B3E4G0</accession>
<keyword evidence="3" id="KW-0813">Transport</keyword>
<keyword evidence="6" id="KW-0472">Membrane</keyword>
<keyword evidence="9" id="KW-0732">Signal</keyword>
<dbReference type="STRING" id="398767.Glov_0749"/>
<proteinExistence type="inferred from homology"/>
<protein>
    <submittedName>
        <fullName evidence="10">Outer membrane efflux protein</fullName>
    </submittedName>
</protein>
<evidence type="ECO:0000256" key="6">
    <source>
        <dbReference type="ARBA" id="ARBA00023136"/>
    </source>
</evidence>
<dbReference type="RefSeq" id="WP_012468831.1">
    <property type="nucleotide sequence ID" value="NC_010814.1"/>
</dbReference>
<evidence type="ECO:0000256" key="4">
    <source>
        <dbReference type="ARBA" id="ARBA00022452"/>
    </source>
</evidence>
<keyword evidence="5" id="KW-0812">Transmembrane</keyword>
<name>B3E4G0_TRIL1</name>
<evidence type="ECO:0000256" key="7">
    <source>
        <dbReference type="ARBA" id="ARBA00023237"/>
    </source>
</evidence>
<dbReference type="Pfam" id="PF02321">
    <property type="entry name" value="OEP"/>
    <property type="match status" value="2"/>
</dbReference>
<dbReference type="OrthoDB" id="9791261at2"/>
<organism evidence="10 11">
    <name type="scientific">Trichlorobacter lovleyi (strain ATCC BAA-1151 / DSM 17278 / SZ)</name>
    <name type="common">Geobacter lovleyi</name>
    <dbReference type="NCBI Taxonomy" id="398767"/>
    <lineage>
        <taxon>Bacteria</taxon>
        <taxon>Pseudomonadati</taxon>
        <taxon>Thermodesulfobacteriota</taxon>
        <taxon>Desulfuromonadia</taxon>
        <taxon>Geobacterales</taxon>
        <taxon>Geobacteraceae</taxon>
        <taxon>Trichlorobacter</taxon>
    </lineage>
</organism>